<sequence length="251" mass="26243">MDFKGRNVLITGGGNGIGAATAKKFAGYGANVIVTDLDGAAADSVAKEIVGSGGIALGLKLDITKIEDWNDAATKIHAAYGKVNVVFNNAYLKIVKPAHLTSVEEWDKQIDVNFGGIHKSVITFIQDLQDTNGAMVNTASVHAHFGFLGSGVYAATKGGIVSLSNQLAVEYGPKVRVNAVLPGPIMTRVWDTATDKNFDEAIRGNAMHRMGLPEEVGEAVCFLASDKASFISGASLLVDGGFSAQKDLSAT</sequence>
<dbReference type="PROSITE" id="PS00061">
    <property type="entry name" value="ADH_SHORT"/>
    <property type="match status" value="1"/>
</dbReference>
<dbReference type="GO" id="GO:0016491">
    <property type="term" value="F:oxidoreductase activity"/>
    <property type="evidence" value="ECO:0007669"/>
    <property type="project" value="UniProtKB-KW"/>
</dbReference>
<evidence type="ECO:0000313" key="3">
    <source>
        <dbReference type="EMBL" id="CAB4756075.1"/>
    </source>
</evidence>
<dbReference type="InterPro" id="IPR020904">
    <property type="entry name" value="Sc_DH/Rdtase_CS"/>
</dbReference>
<evidence type="ECO:0000256" key="2">
    <source>
        <dbReference type="ARBA" id="ARBA00023002"/>
    </source>
</evidence>
<keyword evidence="2" id="KW-0560">Oxidoreductase</keyword>
<dbReference type="PANTHER" id="PTHR43669:SF8">
    <property type="entry name" value="SHORT-CHAIN TYPE DEHYDROGENASE_REDUCTASE-RELATED"/>
    <property type="match status" value="1"/>
</dbReference>
<dbReference type="FunFam" id="3.40.50.720:FF:000084">
    <property type="entry name" value="Short-chain dehydrogenase reductase"/>
    <property type="match status" value="1"/>
</dbReference>
<protein>
    <submittedName>
        <fullName evidence="3">Unannotated protein</fullName>
    </submittedName>
</protein>
<dbReference type="AlphaFoldDB" id="A0A6J6U9M5"/>
<dbReference type="EMBL" id="CAEZZG010000010">
    <property type="protein sequence ID" value="CAB4756075.1"/>
    <property type="molecule type" value="Genomic_DNA"/>
</dbReference>
<proteinExistence type="inferred from homology"/>
<dbReference type="SUPFAM" id="SSF51735">
    <property type="entry name" value="NAD(P)-binding Rossmann-fold domains"/>
    <property type="match status" value="1"/>
</dbReference>
<dbReference type="Gene3D" id="3.40.50.720">
    <property type="entry name" value="NAD(P)-binding Rossmann-like Domain"/>
    <property type="match status" value="1"/>
</dbReference>
<reference evidence="3" key="1">
    <citation type="submission" date="2020-05" db="EMBL/GenBank/DDBJ databases">
        <authorList>
            <person name="Chiriac C."/>
            <person name="Salcher M."/>
            <person name="Ghai R."/>
            <person name="Kavagutti S V."/>
        </authorList>
    </citation>
    <scope>NUCLEOTIDE SEQUENCE</scope>
</reference>
<organism evidence="3">
    <name type="scientific">freshwater metagenome</name>
    <dbReference type="NCBI Taxonomy" id="449393"/>
    <lineage>
        <taxon>unclassified sequences</taxon>
        <taxon>metagenomes</taxon>
        <taxon>ecological metagenomes</taxon>
    </lineage>
</organism>
<comment type="similarity">
    <text evidence="1">Belongs to the short-chain dehydrogenases/reductases (SDR) family.</text>
</comment>
<dbReference type="InterPro" id="IPR036291">
    <property type="entry name" value="NAD(P)-bd_dom_sf"/>
</dbReference>
<evidence type="ECO:0000256" key="1">
    <source>
        <dbReference type="ARBA" id="ARBA00006484"/>
    </source>
</evidence>
<accession>A0A6J6U9M5</accession>
<gene>
    <name evidence="3" type="ORF">UFOPK2844_00761</name>
</gene>
<dbReference type="PANTHER" id="PTHR43669">
    <property type="entry name" value="5-KETO-D-GLUCONATE 5-REDUCTASE"/>
    <property type="match status" value="1"/>
</dbReference>
<name>A0A6J6U9M5_9ZZZZ</name>
<dbReference type="PRINTS" id="PR00080">
    <property type="entry name" value="SDRFAMILY"/>
</dbReference>
<dbReference type="CDD" id="cd05233">
    <property type="entry name" value="SDR_c"/>
    <property type="match status" value="1"/>
</dbReference>
<dbReference type="InterPro" id="IPR002347">
    <property type="entry name" value="SDR_fam"/>
</dbReference>
<dbReference type="PRINTS" id="PR00081">
    <property type="entry name" value="GDHRDH"/>
</dbReference>
<dbReference type="Pfam" id="PF13561">
    <property type="entry name" value="adh_short_C2"/>
    <property type="match status" value="1"/>
</dbReference>